<dbReference type="CDD" id="cd17393">
    <property type="entry name" value="MFS_MosC_like"/>
    <property type="match status" value="1"/>
</dbReference>
<sequence>MAKSEHRSLFAGFFFFLFTGTIYTQLTARLPAVKAQSGITDADVGVALMCMGGGSLLGFFTVGWVLRRLQVRQLLRLAAPAFLLGAIALALAQSALQIFVIFAFWGCACAYLDVSMNTHGIYVEVKSGRSCLSSMHACYSAGCLIGSLLGSAFAFLHISLIVNLLILAVVMLGFYAFFAGHLLPDPQKPESSDSADSDESASAAAEDPAATTQAEAAGAEAEAAPKKKSLIPYFVVFCGLMGMFAYTAEGSVAEWGSIVLHQAKHASEGTAALAYGVFACFMAAARFCCDHLRSRFGDRNMIFAGGILAFIAMAVVILSPSPVICLIAYALMGVGLAPVFPIAISNAGRSKNVPAKTATAIVSLVGYSGLLVIPPLLGFLAQHFGLERALLLPLCAIAVVIAGGFAFKGRRHRPNKRTA</sequence>
<keyword evidence="4 5" id="KW-0472">Membrane</keyword>
<feature type="transmembrane region" description="Helical" evidence="5">
    <location>
        <begin position="357"/>
        <end position="377"/>
    </location>
</feature>
<feature type="transmembrane region" description="Helical" evidence="5">
    <location>
        <begin position="9"/>
        <end position="26"/>
    </location>
</feature>
<dbReference type="InterPro" id="IPR036259">
    <property type="entry name" value="MFS_trans_sf"/>
</dbReference>
<dbReference type="PANTHER" id="PTHR23514">
    <property type="entry name" value="BYPASS OF STOP CODON PROTEIN 6"/>
    <property type="match status" value="1"/>
</dbReference>
<reference evidence="6" key="1">
    <citation type="submission" date="2020-10" db="EMBL/GenBank/DDBJ databases">
        <authorList>
            <person name="Gilroy R."/>
        </authorList>
    </citation>
    <scope>NUCLEOTIDE SEQUENCE</scope>
    <source>
        <strain evidence="6">17213</strain>
    </source>
</reference>
<evidence type="ECO:0000256" key="5">
    <source>
        <dbReference type="SAM" id="Phobius"/>
    </source>
</evidence>
<evidence type="ECO:0000256" key="4">
    <source>
        <dbReference type="ARBA" id="ARBA00023136"/>
    </source>
</evidence>
<feature type="transmembrane region" description="Helical" evidence="5">
    <location>
        <begin position="269"/>
        <end position="289"/>
    </location>
</feature>
<dbReference type="InterPro" id="IPR011701">
    <property type="entry name" value="MFS"/>
</dbReference>
<organism evidence="6 7">
    <name type="scientific">Candidatus Avisuccinivibrio stercorigallinarum</name>
    <dbReference type="NCBI Taxonomy" id="2840704"/>
    <lineage>
        <taxon>Bacteria</taxon>
        <taxon>Pseudomonadati</taxon>
        <taxon>Pseudomonadota</taxon>
        <taxon>Gammaproteobacteria</taxon>
        <taxon>Aeromonadales</taxon>
        <taxon>Succinivibrionaceae</taxon>
        <taxon>Succinivibrionaceae incertae sedis</taxon>
        <taxon>Candidatus Avisuccinivibrio</taxon>
    </lineage>
</organism>
<evidence type="ECO:0000256" key="2">
    <source>
        <dbReference type="ARBA" id="ARBA00022692"/>
    </source>
</evidence>
<feature type="transmembrane region" description="Helical" evidence="5">
    <location>
        <begin position="230"/>
        <end position="249"/>
    </location>
</feature>
<accession>A0A9D9DB55</accession>
<dbReference type="AlphaFoldDB" id="A0A9D9DB55"/>
<keyword evidence="3 5" id="KW-1133">Transmembrane helix</keyword>
<dbReference type="Gene3D" id="1.20.1250.20">
    <property type="entry name" value="MFS general substrate transporter like domains"/>
    <property type="match status" value="2"/>
</dbReference>
<evidence type="ECO:0000313" key="7">
    <source>
        <dbReference type="Proteomes" id="UP000823631"/>
    </source>
</evidence>
<dbReference type="EMBL" id="JADINH010000041">
    <property type="protein sequence ID" value="MBO8415212.1"/>
    <property type="molecule type" value="Genomic_DNA"/>
</dbReference>
<evidence type="ECO:0000256" key="1">
    <source>
        <dbReference type="ARBA" id="ARBA00004141"/>
    </source>
</evidence>
<dbReference type="GO" id="GO:0016020">
    <property type="term" value="C:membrane"/>
    <property type="evidence" value="ECO:0007669"/>
    <property type="project" value="UniProtKB-SubCell"/>
</dbReference>
<dbReference type="GO" id="GO:0022857">
    <property type="term" value="F:transmembrane transporter activity"/>
    <property type="evidence" value="ECO:0007669"/>
    <property type="project" value="InterPro"/>
</dbReference>
<reference evidence="6" key="2">
    <citation type="journal article" date="2021" name="PeerJ">
        <title>Extensive microbial diversity within the chicken gut microbiome revealed by metagenomics and culture.</title>
        <authorList>
            <person name="Gilroy R."/>
            <person name="Ravi A."/>
            <person name="Getino M."/>
            <person name="Pursley I."/>
            <person name="Horton D.L."/>
            <person name="Alikhan N.F."/>
            <person name="Baker D."/>
            <person name="Gharbi K."/>
            <person name="Hall N."/>
            <person name="Watson M."/>
            <person name="Adriaenssens E.M."/>
            <person name="Foster-Nyarko E."/>
            <person name="Jarju S."/>
            <person name="Secka A."/>
            <person name="Antonio M."/>
            <person name="Oren A."/>
            <person name="Chaudhuri R.R."/>
            <person name="La Ragione R."/>
            <person name="Hildebrand F."/>
            <person name="Pallen M.J."/>
        </authorList>
    </citation>
    <scope>NUCLEOTIDE SEQUENCE</scope>
    <source>
        <strain evidence="6">17213</strain>
    </source>
</reference>
<name>A0A9D9DB55_9GAMM</name>
<feature type="transmembrane region" description="Helical" evidence="5">
    <location>
        <begin position="389"/>
        <end position="407"/>
    </location>
</feature>
<dbReference type="SUPFAM" id="SSF103473">
    <property type="entry name" value="MFS general substrate transporter"/>
    <property type="match status" value="1"/>
</dbReference>
<dbReference type="PANTHER" id="PTHR23514:SF13">
    <property type="entry name" value="INNER MEMBRANE PROTEIN YBJJ"/>
    <property type="match status" value="1"/>
</dbReference>
<dbReference type="Proteomes" id="UP000823631">
    <property type="component" value="Unassembled WGS sequence"/>
</dbReference>
<dbReference type="Pfam" id="PF07690">
    <property type="entry name" value="MFS_1"/>
    <property type="match status" value="1"/>
</dbReference>
<dbReference type="InterPro" id="IPR051788">
    <property type="entry name" value="MFS_Transporter"/>
</dbReference>
<keyword evidence="2 5" id="KW-0812">Transmembrane</keyword>
<protein>
    <submittedName>
        <fullName evidence="6">MFS transporter</fullName>
    </submittedName>
</protein>
<comment type="caution">
    <text evidence="6">The sequence shown here is derived from an EMBL/GenBank/DDBJ whole genome shotgun (WGS) entry which is preliminary data.</text>
</comment>
<feature type="transmembrane region" description="Helical" evidence="5">
    <location>
        <begin position="164"/>
        <end position="183"/>
    </location>
</feature>
<evidence type="ECO:0000256" key="3">
    <source>
        <dbReference type="ARBA" id="ARBA00022989"/>
    </source>
</evidence>
<feature type="transmembrane region" description="Helical" evidence="5">
    <location>
        <begin position="46"/>
        <end position="66"/>
    </location>
</feature>
<feature type="transmembrane region" description="Helical" evidence="5">
    <location>
        <begin position="301"/>
        <end position="320"/>
    </location>
</feature>
<comment type="subcellular location">
    <subcellularLocation>
        <location evidence="1">Membrane</location>
        <topology evidence="1">Multi-pass membrane protein</topology>
    </subcellularLocation>
</comment>
<evidence type="ECO:0000313" key="6">
    <source>
        <dbReference type="EMBL" id="MBO8415212.1"/>
    </source>
</evidence>
<feature type="transmembrane region" description="Helical" evidence="5">
    <location>
        <begin position="326"/>
        <end position="345"/>
    </location>
</feature>
<gene>
    <name evidence="6" type="ORF">IAB19_02390</name>
</gene>
<feature type="transmembrane region" description="Helical" evidence="5">
    <location>
        <begin position="73"/>
        <end position="92"/>
    </location>
</feature>
<proteinExistence type="predicted"/>